<feature type="region of interest" description="Disordered" evidence="1">
    <location>
        <begin position="1"/>
        <end position="30"/>
    </location>
</feature>
<organism evidence="2 3">
    <name type="scientific">Bordetella ansorpii</name>
    <dbReference type="NCBI Taxonomy" id="288768"/>
    <lineage>
        <taxon>Bacteria</taxon>
        <taxon>Pseudomonadati</taxon>
        <taxon>Pseudomonadota</taxon>
        <taxon>Betaproteobacteria</taxon>
        <taxon>Burkholderiales</taxon>
        <taxon>Alcaligenaceae</taxon>
        <taxon>Bordetella</taxon>
    </lineage>
</organism>
<dbReference type="AlphaFoldDB" id="A0A157SKU1"/>
<dbReference type="STRING" id="288768.SAMEA3906486_03349"/>
<proteinExistence type="predicted"/>
<dbReference type="Gene3D" id="3.40.50.10540">
    <property type="entry name" value="Crotonobetainyl-coa:carnitine coa-transferase, domain 1"/>
    <property type="match status" value="2"/>
</dbReference>
<reference evidence="2 3" key="1">
    <citation type="submission" date="2016-04" db="EMBL/GenBank/DDBJ databases">
        <authorList>
            <consortium name="Pathogen Informatics"/>
        </authorList>
    </citation>
    <scope>NUCLEOTIDE SEQUENCE [LARGE SCALE GENOMIC DNA]</scope>
    <source>
        <strain evidence="2 3">H050680373</strain>
    </source>
</reference>
<evidence type="ECO:0000313" key="2">
    <source>
        <dbReference type="EMBL" id="SAI71090.1"/>
    </source>
</evidence>
<keyword evidence="2" id="KW-0808">Transferase</keyword>
<dbReference type="PANTHER" id="PTHR48228:SF4">
    <property type="entry name" value="BLR3030 PROTEIN"/>
    <property type="match status" value="1"/>
</dbReference>
<keyword evidence="3" id="KW-1185">Reference proteome</keyword>
<feature type="region of interest" description="Disordered" evidence="1">
    <location>
        <begin position="471"/>
        <end position="491"/>
    </location>
</feature>
<dbReference type="PANTHER" id="PTHR48228">
    <property type="entry name" value="SUCCINYL-COA--D-CITRAMALATE COA-TRANSFERASE"/>
    <property type="match status" value="1"/>
</dbReference>
<dbReference type="SUPFAM" id="SSF89796">
    <property type="entry name" value="CoA-transferase family III (CaiB/BaiF)"/>
    <property type="match status" value="2"/>
</dbReference>
<feature type="compositionally biased region" description="Pro residues" evidence="1">
    <location>
        <begin position="477"/>
        <end position="491"/>
    </location>
</feature>
<gene>
    <name evidence="2" type="primary">caiB_1</name>
    <name evidence="2" type="ORF">SAMEA3906486_03349</name>
</gene>
<dbReference type="EMBL" id="FKIF01000007">
    <property type="protein sequence ID" value="SAI71090.1"/>
    <property type="molecule type" value="Genomic_DNA"/>
</dbReference>
<dbReference type="Gene3D" id="3.30.1540.10">
    <property type="entry name" value="formyl-coa transferase, domain 3"/>
    <property type="match status" value="1"/>
</dbReference>
<dbReference type="InterPro" id="IPR044855">
    <property type="entry name" value="CoA-Trfase_III_dom3_sf"/>
</dbReference>
<dbReference type="EC" id="2.8.3.16" evidence="2"/>
<name>A0A157SKU1_9BORD</name>
<dbReference type="InterPro" id="IPR023606">
    <property type="entry name" value="CoA-Trfase_III_dom_1_sf"/>
</dbReference>
<protein>
    <submittedName>
        <fullName evidence="2">Carnitine dehydratase</fullName>
        <ecNumber evidence="2">2.8.3.16</ecNumber>
    </submittedName>
</protein>
<dbReference type="Proteomes" id="UP000076848">
    <property type="component" value="Unassembled WGS sequence"/>
</dbReference>
<dbReference type="GO" id="GO:0033608">
    <property type="term" value="F:formyl-CoA transferase activity"/>
    <property type="evidence" value="ECO:0007669"/>
    <property type="project" value="UniProtKB-EC"/>
</dbReference>
<accession>A0A157SKU1</accession>
<dbReference type="InterPro" id="IPR003673">
    <property type="entry name" value="CoA-Trfase_fam_III"/>
</dbReference>
<evidence type="ECO:0000256" key="1">
    <source>
        <dbReference type="SAM" id="MobiDB-lite"/>
    </source>
</evidence>
<evidence type="ECO:0000313" key="3">
    <source>
        <dbReference type="Proteomes" id="UP000076848"/>
    </source>
</evidence>
<dbReference type="Pfam" id="PF02515">
    <property type="entry name" value="CoA_transf_3"/>
    <property type="match status" value="1"/>
</dbReference>
<sequence>MRPEQEDTAPMGSLTDLDQCSGPSHSKADAGHPLHRLWQQAGMPAEALDYVDLTGRDPALPSSFAVGAAAQASIAAAALAAAEIWHLRGRHRQRVGVDLLHAAQECRSHFKLDGVTPDIWDKISGTYRCGDGNWVRIHANFAHHRDGALALLGCPTGEGTSREDVGHALAKWNSFEFEQAAADAGIVVAAMRDFASWDAHPQAQAVAAQPVVSIERIGEADPRPLPVHGDLRRPLQDLRILDLTRIIAGPVCGRALAAHGADVMLINSPELPNIENIADTSRGKLSVHADLDTAQGRIALANLLRRAHVFVQGYRPGGLQSLGFGPEDAARLRPGIVYVSLSAYGHQGPWAARRGFDSLVQTATGFNHAEAQAAGQQGPKPLPVQLLDHASGYLMAFGALAALARQTIEGGSWHVRVSLARTGLWVRQLGRVRDGLACPMPPIDHLVYAEPSGFGLLEAVRHSAQFSETPARWERPSVPPGTHPPVWPFNA</sequence>
<dbReference type="InterPro" id="IPR050509">
    <property type="entry name" value="CoA-transferase_III"/>
</dbReference>